<dbReference type="PROSITE" id="PS00584">
    <property type="entry name" value="PFKB_KINASES_2"/>
    <property type="match status" value="1"/>
</dbReference>
<dbReference type="PANTHER" id="PTHR43320">
    <property type="entry name" value="SUGAR KINASE"/>
    <property type="match status" value="1"/>
</dbReference>
<dbReference type="InterPro" id="IPR029056">
    <property type="entry name" value="Ribokinase-like"/>
</dbReference>
<gene>
    <name evidence="5" type="ORF">KE274_14930</name>
</gene>
<dbReference type="SUPFAM" id="SSF53613">
    <property type="entry name" value="Ribokinase-like"/>
    <property type="match status" value="1"/>
</dbReference>
<proteinExistence type="inferred from homology"/>
<dbReference type="InterPro" id="IPR052700">
    <property type="entry name" value="Carb_kinase_PfkB-like"/>
</dbReference>
<dbReference type="PANTHER" id="PTHR43320:SF3">
    <property type="entry name" value="CARBOHYDRATE KINASE PFKB DOMAIN-CONTAINING PROTEIN"/>
    <property type="match status" value="1"/>
</dbReference>
<evidence type="ECO:0000313" key="5">
    <source>
        <dbReference type="EMBL" id="MBS0025398.1"/>
    </source>
</evidence>
<dbReference type="Proteomes" id="UP000678243">
    <property type="component" value="Unassembled WGS sequence"/>
</dbReference>
<dbReference type="Gene3D" id="3.40.1190.20">
    <property type="match status" value="1"/>
</dbReference>
<name>A0ABS5IR17_9MICO</name>
<sequence length="256" mass="26249">MQFAEDSWETVGGTSAGKALSLTALGRPVVLHAMSGQDEDGQRLRAALDAAGVGVRWTDGVTERHLNLMTRAGERVSLYLASPSAGAGQDDAELAAEFAAADAVVLDLAAEPARLLPVARQSGTPLWVDVHDYDGTAAFHRPFLAAAHAVFCNADRLESPVEFLRATVASGASLAVCTLGADGAVAVDADGTEWRVPAAPAEVVDTNGAGDAFLAGVLDARLDGARLDAALAAGARTASLVLGTRHLHPLLDPVLG</sequence>
<reference evidence="5 6" key="1">
    <citation type="submission" date="2021-04" db="EMBL/GenBank/DDBJ databases">
        <title>Whole genome analysis of root endophytic bacterium Microbacterium paraoxydans ku-mp colonizing RP-bio226 rice variety.</title>
        <authorList>
            <person name="Ulaganathan K."/>
            <person name="Latha B."/>
        </authorList>
    </citation>
    <scope>NUCLEOTIDE SEQUENCE [LARGE SCALE GENOMIC DNA]</scope>
    <source>
        <strain evidence="6">ku-mp</strain>
    </source>
</reference>
<keyword evidence="2" id="KW-0808">Transferase</keyword>
<evidence type="ECO:0000256" key="2">
    <source>
        <dbReference type="ARBA" id="ARBA00022679"/>
    </source>
</evidence>
<dbReference type="Pfam" id="PF00294">
    <property type="entry name" value="PfkB"/>
    <property type="match status" value="1"/>
</dbReference>
<protein>
    <submittedName>
        <fullName evidence="5">Carbohydrate kinase family protein</fullName>
    </submittedName>
</protein>
<accession>A0ABS5IR17</accession>
<evidence type="ECO:0000313" key="6">
    <source>
        <dbReference type="Proteomes" id="UP000678243"/>
    </source>
</evidence>
<comment type="similarity">
    <text evidence="1">Belongs to the carbohydrate kinase PfkB family.</text>
</comment>
<feature type="domain" description="Carbohydrate kinase PfkB" evidence="4">
    <location>
        <begin position="8"/>
        <end position="244"/>
    </location>
</feature>
<organism evidence="5 6">
    <name type="scientific">Microbacterium paraoxydans</name>
    <dbReference type="NCBI Taxonomy" id="199592"/>
    <lineage>
        <taxon>Bacteria</taxon>
        <taxon>Bacillati</taxon>
        <taxon>Actinomycetota</taxon>
        <taxon>Actinomycetes</taxon>
        <taxon>Micrococcales</taxon>
        <taxon>Microbacteriaceae</taxon>
        <taxon>Microbacterium</taxon>
    </lineage>
</organism>
<keyword evidence="3 5" id="KW-0418">Kinase</keyword>
<keyword evidence="6" id="KW-1185">Reference proteome</keyword>
<dbReference type="InterPro" id="IPR002173">
    <property type="entry name" value="Carboh/pur_kinase_PfkB_CS"/>
</dbReference>
<dbReference type="EMBL" id="JAGTUK010000004">
    <property type="protein sequence ID" value="MBS0025398.1"/>
    <property type="molecule type" value="Genomic_DNA"/>
</dbReference>
<dbReference type="InterPro" id="IPR011611">
    <property type="entry name" value="PfkB_dom"/>
</dbReference>
<evidence type="ECO:0000256" key="3">
    <source>
        <dbReference type="ARBA" id="ARBA00022777"/>
    </source>
</evidence>
<evidence type="ECO:0000256" key="1">
    <source>
        <dbReference type="ARBA" id="ARBA00010688"/>
    </source>
</evidence>
<dbReference type="GO" id="GO:0016301">
    <property type="term" value="F:kinase activity"/>
    <property type="evidence" value="ECO:0007669"/>
    <property type="project" value="UniProtKB-KW"/>
</dbReference>
<comment type="caution">
    <text evidence="5">The sequence shown here is derived from an EMBL/GenBank/DDBJ whole genome shotgun (WGS) entry which is preliminary data.</text>
</comment>
<evidence type="ECO:0000259" key="4">
    <source>
        <dbReference type="Pfam" id="PF00294"/>
    </source>
</evidence>